<keyword evidence="5" id="KW-1185">Reference proteome</keyword>
<gene>
    <name evidence="4" type="ordered locus">Echvi_2180</name>
</gene>
<dbReference type="AlphaFoldDB" id="L0G093"/>
<dbReference type="OrthoDB" id="831253at2"/>
<evidence type="ECO:0000259" key="3">
    <source>
        <dbReference type="PROSITE" id="PS50915"/>
    </source>
</evidence>
<sequence>MKNRVKISLLGLLGIFITASIISCNEVPETPVIQNLNGAGFVSHQENLNIVYFVPVDNPEVSGYEDRLSDLLINFQEYIGDEMNRNGYGQKTLGLPLDTANSRVKLITIFGTGNQADYGYGSASTIISEINAYKAIHPSDFTSQHTLVILPQRTDNGSQPFYGYGKYCFAVDNPNISVLEIPSTSSNLIAGMLHELGHGLNLAHNKAMDSDQQTLGTSLMGSGNYTWGRSATFIPAADAAILNRNQIFQTTPVADIYGAASTTLNPVIDYDEVNDVIELSGTFSSDKAVSDVLVWLDPNVNGEGSGANRDYNSVSWVANRNGNSFDVDVEMDEIQDHGDWSYELKIKLLMENGTIKTHGYSFSFVNGEFTLPEGVGIYQHSSYNGWGVTLAEGSYTASDLVALGGVDNDISSIKVPLGYNVTLYDGDNFTGNDYEVGPGNISFLSGFNDVVSSIVVTKQ</sequence>
<dbReference type="KEGG" id="evi:Echvi_2180"/>
<name>L0G093_ECHVK</name>
<dbReference type="SUPFAM" id="SSF55486">
    <property type="entry name" value="Metalloproteases ('zincins'), catalytic domain"/>
    <property type="match status" value="1"/>
</dbReference>
<keyword evidence="2" id="KW-0677">Repeat</keyword>
<dbReference type="eggNOG" id="COG2273">
    <property type="taxonomic scope" value="Bacteria"/>
</dbReference>
<dbReference type="Gene3D" id="2.60.20.10">
    <property type="entry name" value="Crystallins"/>
    <property type="match status" value="1"/>
</dbReference>
<dbReference type="STRING" id="926556.Echvi_2180"/>
<dbReference type="PROSITE" id="PS51257">
    <property type="entry name" value="PROKAR_LIPOPROTEIN"/>
    <property type="match status" value="1"/>
</dbReference>
<dbReference type="RefSeq" id="WP_015265989.1">
    <property type="nucleotide sequence ID" value="NC_019904.1"/>
</dbReference>
<dbReference type="SUPFAM" id="SSF49695">
    <property type="entry name" value="gamma-Crystallin-like"/>
    <property type="match status" value="1"/>
</dbReference>
<dbReference type="EMBL" id="CP003346">
    <property type="protein sequence ID" value="AGA78431.1"/>
    <property type="molecule type" value="Genomic_DNA"/>
</dbReference>
<protein>
    <recommendedName>
        <fullName evidence="3">Beta/gamma crystallin 'Greek key' domain-containing protein</fullName>
    </recommendedName>
</protein>
<dbReference type="SMART" id="SM00247">
    <property type="entry name" value="XTALbg"/>
    <property type="match status" value="1"/>
</dbReference>
<accession>L0G093</accession>
<dbReference type="InterPro" id="IPR011024">
    <property type="entry name" value="G_crystallin-like"/>
</dbReference>
<evidence type="ECO:0000256" key="2">
    <source>
        <dbReference type="ARBA" id="ARBA00022737"/>
    </source>
</evidence>
<proteinExistence type="inferred from homology"/>
<reference evidence="5" key="1">
    <citation type="submission" date="2012-02" db="EMBL/GenBank/DDBJ databases">
        <title>The complete genome of Echinicola vietnamensis DSM 17526.</title>
        <authorList>
            <person name="Lucas S."/>
            <person name="Copeland A."/>
            <person name="Lapidus A."/>
            <person name="Glavina del Rio T."/>
            <person name="Dalin E."/>
            <person name="Tice H."/>
            <person name="Bruce D."/>
            <person name="Goodwin L."/>
            <person name="Pitluck S."/>
            <person name="Peters L."/>
            <person name="Ovchinnikova G."/>
            <person name="Teshima H."/>
            <person name="Kyrpides N."/>
            <person name="Mavromatis K."/>
            <person name="Ivanova N."/>
            <person name="Brettin T."/>
            <person name="Detter J.C."/>
            <person name="Han C."/>
            <person name="Larimer F."/>
            <person name="Land M."/>
            <person name="Hauser L."/>
            <person name="Markowitz V."/>
            <person name="Cheng J.-F."/>
            <person name="Hugenholtz P."/>
            <person name="Woyke T."/>
            <person name="Wu D."/>
            <person name="Brambilla E."/>
            <person name="Klenk H.-P."/>
            <person name="Eisen J.A."/>
        </authorList>
    </citation>
    <scope>NUCLEOTIDE SEQUENCE [LARGE SCALE GENOMIC DNA]</scope>
    <source>
        <strain evidence="5">DSM 17526 / LMG 23754 / KMM 6221</strain>
    </source>
</reference>
<feature type="domain" description="Beta/gamma crystallin 'Greek key'" evidence="3">
    <location>
        <begin position="419"/>
        <end position="458"/>
    </location>
</feature>
<comment type="similarity">
    <text evidence="1">Belongs to the beta/gamma-crystallin family.</text>
</comment>
<organism evidence="4 5">
    <name type="scientific">Echinicola vietnamensis (strain DSM 17526 / LMG 23754 / KMM 6221)</name>
    <dbReference type="NCBI Taxonomy" id="926556"/>
    <lineage>
        <taxon>Bacteria</taxon>
        <taxon>Pseudomonadati</taxon>
        <taxon>Bacteroidota</taxon>
        <taxon>Cytophagia</taxon>
        <taxon>Cytophagales</taxon>
        <taxon>Cyclobacteriaceae</taxon>
        <taxon>Echinicola</taxon>
    </lineage>
</organism>
<evidence type="ECO:0000313" key="4">
    <source>
        <dbReference type="EMBL" id="AGA78431.1"/>
    </source>
</evidence>
<dbReference type="InterPro" id="IPR001064">
    <property type="entry name" value="Beta/gamma_crystallin"/>
</dbReference>
<evidence type="ECO:0000313" key="5">
    <source>
        <dbReference type="Proteomes" id="UP000010796"/>
    </source>
</evidence>
<dbReference type="HOGENOM" id="CLU_483875_0_0_10"/>
<dbReference type="Proteomes" id="UP000010796">
    <property type="component" value="Chromosome"/>
</dbReference>
<evidence type="ECO:0000256" key="1">
    <source>
        <dbReference type="ARBA" id="ARBA00009646"/>
    </source>
</evidence>
<dbReference type="PROSITE" id="PS50915">
    <property type="entry name" value="CRYSTALLIN_BETA_GAMMA"/>
    <property type="match status" value="1"/>
</dbReference>